<keyword evidence="1" id="KW-0812">Transmembrane</keyword>
<dbReference type="EMBL" id="LNIX01000015">
    <property type="protein sequence ID" value="OXA46539.1"/>
    <property type="molecule type" value="Genomic_DNA"/>
</dbReference>
<organism evidence="2 3">
    <name type="scientific">Folsomia candida</name>
    <name type="common">Springtail</name>
    <dbReference type="NCBI Taxonomy" id="158441"/>
    <lineage>
        <taxon>Eukaryota</taxon>
        <taxon>Metazoa</taxon>
        <taxon>Ecdysozoa</taxon>
        <taxon>Arthropoda</taxon>
        <taxon>Hexapoda</taxon>
        <taxon>Collembola</taxon>
        <taxon>Entomobryomorpha</taxon>
        <taxon>Isotomoidea</taxon>
        <taxon>Isotomidae</taxon>
        <taxon>Proisotominae</taxon>
        <taxon>Folsomia</taxon>
    </lineage>
</organism>
<dbReference type="AlphaFoldDB" id="A0A226DMX7"/>
<feature type="transmembrane region" description="Helical" evidence="1">
    <location>
        <begin position="81"/>
        <end position="102"/>
    </location>
</feature>
<keyword evidence="3" id="KW-1185">Reference proteome</keyword>
<dbReference type="OMA" id="YHYLLAW"/>
<sequence length="224" mass="24330">MAHAGVLSVLELVAIVSCGYGLFALSSGIHLFGSLGLAYGSLWFLLGATSNICGLVGLYLMMYGPVEQAARGSQPWIQYHYLLAWLTIVLGYPTFLTMIWLAHYPSPYDQLNLVLALLPLLAWAKRRTKTIVLTTQIVSGIAILSHIWICVVASQIYGLIGAGIMIINVTALSIPTKYNLWGFSSREMYVIGLSITSAIFAQEVSTMVKGGVVHVSDVFKVPAF</sequence>
<dbReference type="Proteomes" id="UP000198287">
    <property type="component" value="Unassembled WGS sequence"/>
</dbReference>
<keyword evidence="1" id="KW-1133">Transmembrane helix</keyword>
<proteinExistence type="predicted"/>
<feature type="transmembrane region" description="Helical" evidence="1">
    <location>
        <begin position="12"/>
        <end position="32"/>
    </location>
</feature>
<evidence type="ECO:0000313" key="3">
    <source>
        <dbReference type="Proteomes" id="UP000198287"/>
    </source>
</evidence>
<comment type="caution">
    <text evidence="2">The sequence shown here is derived from an EMBL/GenBank/DDBJ whole genome shotgun (WGS) entry which is preliminary data.</text>
</comment>
<keyword evidence="1" id="KW-0472">Membrane</keyword>
<reference evidence="2 3" key="1">
    <citation type="submission" date="2015-12" db="EMBL/GenBank/DDBJ databases">
        <title>The genome of Folsomia candida.</title>
        <authorList>
            <person name="Faddeeva A."/>
            <person name="Derks M.F."/>
            <person name="Anvar Y."/>
            <person name="Smit S."/>
            <person name="Van Straalen N."/>
            <person name="Roelofs D."/>
        </authorList>
    </citation>
    <scope>NUCLEOTIDE SEQUENCE [LARGE SCALE GENOMIC DNA]</scope>
    <source>
        <strain evidence="2 3">VU population</strain>
        <tissue evidence="2">Whole body</tissue>
    </source>
</reference>
<protein>
    <submittedName>
        <fullName evidence="2">Uncharacterized protein</fullName>
    </submittedName>
</protein>
<feature type="transmembrane region" description="Helical" evidence="1">
    <location>
        <begin position="38"/>
        <end position="60"/>
    </location>
</feature>
<dbReference type="OrthoDB" id="10569470at2759"/>
<feature type="transmembrane region" description="Helical" evidence="1">
    <location>
        <begin position="131"/>
        <end position="149"/>
    </location>
</feature>
<evidence type="ECO:0000256" key="1">
    <source>
        <dbReference type="SAM" id="Phobius"/>
    </source>
</evidence>
<accession>A0A226DMX7</accession>
<name>A0A226DMX7_FOLCA</name>
<feature type="transmembrane region" description="Helical" evidence="1">
    <location>
        <begin position="155"/>
        <end position="174"/>
    </location>
</feature>
<gene>
    <name evidence="2" type="ORF">Fcan01_18829</name>
</gene>
<evidence type="ECO:0000313" key="2">
    <source>
        <dbReference type="EMBL" id="OXA46539.1"/>
    </source>
</evidence>